<dbReference type="AlphaFoldDB" id="A0A0J9X872"/>
<protein>
    <submittedName>
        <fullName evidence="3">Uncharacterized protein</fullName>
    </submittedName>
</protein>
<sequence>MSTSLEDLEQEISSIRPNPKRMSEIIDNETKLEIEYHSSTPFNGTQSNSADVPWSPKSETNKNQAHNINPEPIKKHVVDVPRPQEIEYRSISSMVVTPTNATGTSIVTEDGSIYSYLVKSPTCHLNSPPHSLNSTPPSPTSLSSSVSPSLSLPHDDLDFLEKNETSHTAVLFNPDLLGNNKSYESRSGSSLSFDTSKYDGIPAVPILGLDKTNDHTKANYGHNNKDADSDSDDATTTYGQQFYTMTEAFEIEYEANNPTLVNMETLNLRDETVLSRTGNAKVPSFPLPAAPGRSSEQLMQMNNRSLSPTQASHWGREKSSKYPSKSGSFRVPTESKRFSHIESSAQPLKSHPDGLHVQEGSKSRSSMSDVAREIKGRLSTDYYKRLSCPISFQNSRINQNSGEDIEAHELEVKTTSSNNNQKQFKNIKLIAVVVLVIVIVTVVIAAPVAVHVRNKHDKDD</sequence>
<feature type="compositionally biased region" description="Polar residues" evidence="1">
    <location>
        <begin position="37"/>
        <end position="50"/>
    </location>
</feature>
<proteinExistence type="predicted"/>
<name>A0A0J9X872_GEOCN</name>
<feature type="compositionally biased region" description="Polar residues" evidence="1">
    <location>
        <begin position="57"/>
        <end position="67"/>
    </location>
</feature>
<feature type="compositionally biased region" description="Basic and acidic residues" evidence="1">
    <location>
        <begin position="350"/>
        <end position="362"/>
    </location>
</feature>
<comment type="caution">
    <text evidence="3">The sequence shown here is derived from an EMBL/GenBank/DDBJ whole genome shotgun (WGS) entry which is preliminary data.</text>
</comment>
<feature type="transmembrane region" description="Helical" evidence="2">
    <location>
        <begin position="429"/>
        <end position="450"/>
    </location>
</feature>
<gene>
    <name evidence="3" type="ORF">BN980_GECA04s02804g</name>
</gene>
<evidence type="ECO:0000313" key="4">
    <source>
        <dbReference type="Proteomes" id="UP000242525"/>
    </source>
</evidence>
<keyword evidence="2" id="KW-0812">Transmembrane</keyword>
<keyword evidence="2" id="KW-1133">Transmembrane helix</keyword>
<dbReference type="EMBL" id="CCBN010000004">
    <property type="protein sequence ID" value="CDO53006.1"/>
    <property type="molecule type" value="Genomic_DNA"/>
</dbReference>
<evidence type="ECO:0000313" key="3">
    <source>
        <dbReference type="EMBL" id="CDO53006.1"/>
    </source>
</evidence>
<organism evidence="3 4">
    <name type="scientific">Geotrichum candidum</name>
    <name type="common">Oospora lactis</name>
    <name type="synonym">Dipodascus geotrichum</name>
    <dbReference type="NCBI Taxonomy" id="1173061"/>
    <lineage>
        <taxon>Eukaryota</taxon>
        <taxon>Fungi</taxon>
        <taxon>Dikarya</taxon>
        <taxon>Ascomycota</taxon>
        <taxon>Saccharomycotina</taxon>
        <taxon>Dipodascomycetes</taxon>
        <taxon>Dipodascales</taxon>
        <taxon>Dipodascaceae</taxon>
        <taxon>Geotrichum</taxon>
    </lineage>
</organism>
<reference evidence="3" key="1">
    <citation type="submission" date="2014-03" db="EMBL/GenBank/DDBJ databases">
        <authorList>
            <person name="Casaregola S."/>
        </authorList>
    </citation>
    <scope>NUCLEOTIDE SEQUENCE [LARGE SCALE GENOMIC DNA]</scope>
    <source>
        <strain evidence="3">CLIB 918</strain>
    </source>
</reference>
<feature type="region of interest" description="Disordered" evidence="1">
    <location>
        <begin position="125"/>
        <end position="150"/>
    </location>
</feature>
<feature type="region of interest" description="Disordered" evidence="1">
    <location>
        <begin position="305"/>
        <end position="370"/>
    </location>
</feature>
<evidence type="ECO:0000256" key="1">
    <source>
        <dbReference type="SAM" id="MobiDB-lite"/>
    </source>
</evidence>
<evidence type="ECO:0000256" key="2">
    <source>
        <dbReference type="SAM" id="Phobius"/>
    </source>
</evidence>
<dbReference type="Proteomes" id="UP000242525">
    <property type="component" value="Unassembled WGS sequence"/>
</dbReference>
<keyword evidence="4" id="KW-1185">Reference proteome</keyword>
<feature type="region of interest" description="Disordered" evidence="1">
    <location>
        <begin position="37"/>
        <end position="67"/>
    </location>
</feature>
<keyword evidence="2" id="KW-0472">Membrane</keyword>
<accession>A0A0J9X872</accession>
<feature type="region of interest" description="Disordered" evidence="1">
    <location>
        <begin position="1"/>
        <end position="23"/>
    </location>
</feature>
<feature type="compositionally biased region" description="Acidic residues" evidence="1">
    <location>
        <begin position="1"/>
        <end position="10"/>
    </location>
</feature>